<dbReference type="PANTHER" id="PTHR36529:SF1">
    <property type="entry name" value="GLYCOSYLTRANSFERASE"/>
    <property type="match status" value="1"/>
</dbReference>
<dbReference type="Pfam" id="PF09837">
    <property type="entry name" value="DUF2064"/>
    <property type="match status" value="1"/>
</dbReference>
<organism evidence="1 2">
    <name type="scientific">Hymenobacter glacieicola</name>
    <dbReference type="NCBI Taxonomy" id="1562124"/>
    <lineage>
        <taxon>Bacteria</taxon>
        <taxon>Pseudomonadati</taxon>
        <taxon>Bacteroidota</taxon>
        <taxon>Cytophagia</taxon>
        <taxon>Cytophagales</taxon>
        <taxon>Hymenobacteraceae</taxon>
        <taxon>Hymenobacter</taxon>
    </lineage>
</organism>
<proteinExistence type="predicted"/>
<dbReference type="InterPro" id="IPR018641">
    <property type="entry name" value="Trfase_1_rSAM/seldom-assoc"/>
</dbReference>
<dbReference type="SUPFAM" id="SSF53448">
    <property type="entry name" value="Nucleotide-diphospho-sugar transferases"/>
    <property type="match status" value="1"/>
</dbReference>
<protein>
    <recommendedName>
        <fullName evidence="3">Glycosyltransferase</fullName>
    </recommendedName>
</protein>
<dbReference type="PANTHER" id="PTHR36529">
    <property type="entry name" value="SLL1095 PROTEIN"/>
    <property type="match status" value="1"/>
</dbReference>
<evidence type="ECO:0008006" key="3">
    <source>
        <dbReference type="Google" id="ProtNLM"/>
    </source>
</evidence>
<dbReference type="Proteomes" id="UP000601361">
    <property type="component" value="Unassembled WGS sequence"/>
</dbReference>
<reference evidence="2" key="1">
    <citation type="journal article" date="2019" name="Int. J. Syst. Evol. Microbiol.">
        <title>The Global Catalogue of Microorganisms (GCM) 10K type strain sequencing project: providing services to taxonomists for standard genome sequencing and annotation.</title>
        <authorList>
            <consortium name="The Broad Institute Genomics Platform"/>
            <consortium name="The Broad Institute Genome Sequencing Center for Infectious Disease"/>
            <person name="Wu L."/>
            <person name="Ma J."/>
        </authorList>
    </citation>
    <scope>NUCLEOTIDE SEQUENCE [LARGE SCALE GENOMIC DNA]</scope>
    <source>
        <strain evidence="2">CGMCC 1.12990</strain>
    </source>
</reference>
<evidence type="ECO:0000313" key="1">
    <source>
        <dbReference type="EMBL" id="GGG42848.1"/>
    </source>
</evidence>
<dbReference type="EMBL" id="BMGS01000004">
    <property type="protein sequence ID" value="GGG42848.1"/>
    <property type="molecule type" value="Genomic_DNA"/>
</dbReference>
<dbReference type="NCBIfam" id="TIGR04282">
    <property type="entry name" value="glyco_like_cofC"/>
    <property type="match status" value="1"/>
</dbReference>
<dbReference type="Gene3D" id="3.90.550.10">
    <property type="entry name" value="Spore Coat Polysaccharide Biosynthesis Protein SpsA, Chain A"/>
    <property type="match status" value="1"/>
</dbReference>
<accession>A0ABQ1WQZ8</accession>
<name>A0ABQ1WQZ8_9BACT</name>
<dbReference type="InterPro" id="IPR029044">
    <property type="entry name" value="Nucleotide-diphossugar_trans"/>
</dbReference>
<keyword evidence="2" id="KW-1185">Reference proteome</keyword>
<comment type="caution">
    <text evidence="1">The sequence shown here is derived from an EMBL/GenBank/DDBJ whole genome shotgun (WGS) entry which is preliminary data.</text>
</comment>
<evidence type="ECO:0000313" key="2">
    <source>
        <dbReference type="Proteomes" id="UP000601361"/>
    </source>
</evidence>
<gene>
    <name evidence="1" type="ORF">GCM10011378_19030</name>
</gene>
<dbReference type="RefSeq" id="WP_229728668.1">
    <property type="nucleotide sequence ID" value="NZ_BMGS01000004.1"/>
</dbReference>
<sequence>MNNNSMADAALNRLVVFARYPELGRVKTRLAADIGAEAALKVYRQLLAHTRAVVASLPVHKTVWLAEAGPAADLTDEWTGYEQLPQPAGDLGEKMQAAFAHDFERQASAVVIIGTDCPGLTTAHLTDAFDALRTHDVVLGPATDGGYYLLGMKQLWSSLFTGKSWSTDTVRSATVADVKQLGLRLHLLSELSDIDTGADLRAWEATTGKTFEQGLRVL</sequence>